<evidence type="ECO:0000313" key="4">
    <source>
        <dbReference type="Proteomes" id="UP000236654"/>
    </source>
</evidence>
<sequence>MKNKVLILFMFVISQGWLMAQTPQHVTQTDKEQINFWESNTAMIIGIVVIVLLIIARTWSKRIHKKRDEVVNNKNEDEN</sequence>
<name>A0A2I0R4U7_9FLAO</name>
<feature type="signal peptide" evidence="2">
    <location>
        <begin position="1"/>
        <end position="20"/>
    </location>
</feature>
<dbReference type="AlphaFoldDB" id="A0A2I0R4U7"/>
<feature type="chain" id="PRO_5014157072" description="CcmD family protein" evidence="2">
    <location>
        <begin position="21"/>
        <end position="79"/>
    </location>
</feature>
<feature type="transmembrane region" description="Helical" evidence="1">
    <location>
        <begin position="36"/>
        <end position="56"/>
    </location>
</feature>
<keyword evidence="2" id="KW-0732">Signal</keyword>
<dbReference type="OrthoDB" id="1467852at2"/>
<protein>
    <recommendedName>
        <fullName evidence="5">CcmD family protein</fullName>
    </recommendedName>
</protein>
<organism evidence="3 4">
    <name type="scientific">Brumimicrobium salinarum</name>
    <dbReference type="NCBI Taxonomy" id="2058658"/>
    <lineage>
        <taxon>Bacteria</taxon>
        <taxon>Pseudomonadati</taxon>
        <taxon>Bacteroidota</taxon>
        <taxon>Flavobacteriia</taxon>
        <taxon>Flavobacteriales</taxon>
        <taxon>Crocinitomicaceae</taxon>
        <taxon>Brumimicrobium</taxon>
    </lineage>
</organism>
<accession>A0A2I0R4U7</accession>
<keyword evidence="1" id="KW-0472">Membrane</keyword>
<comment type="caution">
    <text evidence="3">The sequence shown here is derived from an EMBL/GenBank/DDBJ whole genome shotgun (WGS) entry which is preliminary data.</text>
</comment>
<evidence type="ECO:0000313" key="3">
    <source>
        <dbReference type="EMBL" id="PKR81612.1"/>
    </source>
</evidence>
<reference evidence="3 4" key="1">
    <citation type="submission" date="2017-12" db="EMBL/GenBank/DDBJ databases">
        <title>The draft genome sequence of Brumimicrobium saltpan LHR20.</title>
        <authorList>
            <person name="Do Z.-J."/>
            <person name="Luo H.-R."/>
        </authorList>
    </citation>
    <scope>NUCLEOTIDE SEQUENCE [LARGE SCALE GENOMIC DNA]</scope>
    <source>
        <strain evidence="3 4">LHR20</strain>
    </source>
</reference>
<evidence type="ECO:0000256" key="1">
    <source>
        <dbReference type="SAM" id="Phobius"/>
    </source>
</evidence>
<gene>
    <name evidence="3" type="ORF">CW751_03555</name>
</gene>
<keyword evidence="1" id="KW-1133">Transmembrane helix</keyword>
<proteinExistence type="predicted"/>
<dbReference type="EMBL" id="PJNI01000002">
    <property type="protein sequence ID" value="PKR81612.1"/>
    <property type="molecule type" value="Genomic_DNA"/>
</dbReference>
<keyword evidence="1" id="KW-0812">Transmembrane</keyword>
<dbReference type="Proteomes" id="UP000236654">
    <property type="component" value="Unassembled WGS sequence"/>
</dbReference>
<evidence type="ECO:0000256" key="2">
    <source>
        <dbReference type="SAM" id="SignalP"/>
    </source>
</evidence>
<dbReference type="RefSeq" id="WP_101333626.1">
    <property type="nucleotide sequence ID" value="NZ_PJNI01000002.1"/>
</dbReference>
<keyword evidence="4" id="KW-1185">Reference proteome</keyword>
<evidence type="ECO:0008006" key="5">
    <source>
        <dbReference type="Google" id="ProtNLM"/>
    </source>
</evidence>